<dbReference type="PANTHER" id="PTHR30007:SF0">
    <property type="entry name" value="TRANSPOSASE"/>
    <property type="match status" value="1"/>
</dbReference>
<feature type="domain" description="Transposase IS4-like" evidence="1">
    <location>
        <begin position="18"/>
        <end position="172"/>
    </location>
</feature>
<gene>
    <name evidence="2" type="ORF">GCM10011609_87630</name>
</gene>
<accession>A0ABQ2ITH4</accession>
<comment type="caution">
    <text evidence="2">The sequence shown here is derived from an EMBL/GenBank/DDBJ whole genome shotgun (WGS) entry which is preliminary data.</text>
</comment>
<protein>
    <recommendedName>
        <fullName evidence="1">Transposase IS4-like domain-containing protein</fullName>
    </recommendedName>
</protein>
<reference evidence="3" key="1">
    <citation type="journal article" date="2019" name="Int. J. Syst. Evol. Microbiol.">
        <title>The Global Catalogue of Microorganisms (GCM) 10K type strain sequencing project: providing services to taxonomists for standard genome sequencing and annotation.</title>
        <authorList>
            <consortium name="The Broad Institute Genomics Platform"/>
            <consortium name="The Broad Institute Genome Sequencing Center for Infectious Disease"/>
            <person name="Wu L."/>
            <person name="Ma J."/>
        </authorList>
    </citation>
    <scope>NUCLEOTIDE SEQUENCE [LARGE SCALE GENOMIC DNA]</scope>
    <source>
        <strain evidence="3">CGMCC 4.7319</strain>
    </source>
</reference>
<keyword evidence="3" id="KW-1185">Reference proteome</keyword>
<dbReference type="PANTHER" id="PTHR30007">
    <property type="entry name" value="PHP DOMAIN PROTEIN"/>
    <property type="match status" value="1"/>
</dbReference>
<dbReference type="EMBL" id="BMNC01000035">
    <property type="protein sequence ID" value="GGN30077.1"/>
    <property type="molecule type" value="Genomic_DNA"/>
</dbReference>
<dbReference type="Proteomes" id="UP000597656">
    <property type="component" value="Unassembled WGS sequence"/>
</dbReference>
<dbReference type="RefSeq" id="WP_189160748.1">
    <property type="nucleotide sequence ID" value="NZ_BMNC01000035.1"/>
</dbReference>
<proteinExistence type="predicted"/>
<organism evidence="2 3">
    <name type="scientific">Lentzea pudingi</name>
    <dbReference type="NCBI Taxonomy" id="1789439"/>
    <lineage>
        <taxon>Bacteria</taxon>
        <taxon>Bacillati</taxon>
        <taxon>Actinomycetota</taxon>
        <taxon>Actinomycetes</taxon>
        <taxon>Pseudonocardiales</taxon>
        <taxon>Pseudonocardiaceae</taxon>
        <taxon>Lentzea</taxon>
    </lineage>
</organism>
<evidence type="ECO:0000313" key="3">
    <source>
        <dbReference type="Proteomes" id="UP000597656"/>
    </source>
</evidence>
<evidence type="ECO:0000313" key="2">
    <source>
        <dbReference type="EMBL" id="GGN30077.1"/>
    </source>
</evidence>
<dbReference type="Pfam" id="PF01609">
    <property type="entry name" value="DDE_Tnp_1"/>
    <property type="match status" value="1"/>
</dbReference>
<sequence length="189" mass="20722">MRLHLIRQARGYAARAVTVVIDSQSVKAAETVAKASRGYDAAKKINGSKCAVVVDLGGLPLTMMVVPASMTDRDIARELLFRVRLTCPHVVQVSADSAYSGALVGSAKTFLGMRITVVNRPSGATGFVLLPRRWVVERTLSWLLRARRNVRDSERLPLHSEAALIWSAIALMARRLTRTTARNRATWAA</sequence>
<name>A0ABQ2ITH4_9PSEU</name>
<evidence type="ECO:0000259" key="1">
    <source>
        <dbReference type="Pfam" id="PF01609"/>
    </source>
</evidence>
<dbReference type="InterPro" id="IPR002559">
    <property type="entry name" value="Transposase_11"/>
</dbReference>